<sequence>MNDFEFLINSLPGKLVDTIKSNVLNILFTKSELLVNLMEHEEDSKHYQIHDLLICTQEYQGFSLDDGMESSLSMINLYKSSREALLRLLKKGIVSIKMLTMTHILENLEFLVKYSEYVVFDDPYNSNFENMSNSIEYHKYIDEVKINSGMMYDIDFFETFPNHKKLISIEIGQLNLYESIIEMFERSKNEKNEFKFKIYSYLTILKGRLNETDAITFKRVKEYLKKNRGIDYVIKTKLTIYVGNEAINLNLLDKYIEPKEVERLEIKLSNGDIKMIPDIRKFINIQELNIPYLRKDLDLSKFKKLNILSIDEIKDFSRINNSMPKNLKNLTIRLHDEINKIPIIIPSSVETLTIESDKDLISLGCIDLTKSQVFNIMLFSNFELMFEHDDFEMMGQIYGLVKQPDRIKKFDYLPESVKYFTIDAGLADTSTYEIESSLFVSFYGKYTNFNIFSPLCSLKPQLYNGLLFTGRCEQD</sequence>
<gene>
    <name evidence="1" type="ORF">CANINC_004790</name>
</gene>
<keyword evidence="2" id="KW-1185">Reference proteome</keyword>
<name>A0A4T0WV49_9ASCO</name>
<comment type="caution">
    <text evidence="1">The sequence shown here is derived from an EMBL/GenBank/DDBJ whole genome shotgun (WGS) entry which is preliminary data.</text>
</comment>
<proteinExistence type="predicted"/>
<evidence type="ECO:0000313" key="1">
    <source>
        <dbReference type="EMBL" id="TID14144.1"/>
    </source>
</evidence>
<protein>
    <submittedName>
        <fullName evidence="1">Uncharacterized protein</fullName>
    </submittedName>
</protein>
<reference evidence="1 2" key="1">
    <citation type="journal article" date="2019" name="Front. Genet.">
        <title>Whole-Genome Sequencing of the Opportunistic Yeast Pathogen Candida inconspicua Uncovers Its Hybrid Origin.</title>
        <authorList>
            <person name="Mixao V."/>
            <person name="Hansen A.P."/>
            <person name="Saus E."/>
            <person name="Boekhout T."/>
            <person name="Lass-Florl C."/>
            <person name="Gabaldon T."/>
        </authorList>
    </citation>
    <scope>NUCLEOTIDE SEQUENCE [LARGE SCALE GENOMIC DNA]</scope>
    <source>
        <strain evidence="1 2">CBS 180</strain>
    </source>
</reference>
<dbReference type="EMBL" id="SELW01000665">
    <property type="protein sequence ID" value="TID14144.1"/>
    <property type="molecule type" value="Genomic_DNA"/>
</dbReference>
<evidence type="ECO:0000313" key="2">
    <source>
        <dbReference type="Proteomes" id="UP000307173"/>
    </source>
</evidence>
<accession>A0A4T0WV49</accession>
<organism evidence="1 2">
    <name type="scientific">Pichia inconspicua</name>
    <dbReference type="NCBI Taxonomy" id="52247"/>
    <lineage>
        <taxon>Eukaryota</taxon>
        <taxon>Fungi</taxon>
        <taxon>Dikarya</taxon>
        <taxon>Ascomycota</taxon>
        <taxon>Saccharomycotina</taxon>
        <taxon>Pichiomycetes</taxon>
        <taxon>Pichiales</taxon>
        <taxon>Pichiaceae</taxon>
        <taxon>Pichia</taxon>
    </lineage>
</organism>
<dbReference type="Proteomes" id="UP000307173">
    <property type="component" value="Unassembled WGS sequence"/>
</dbReference>
<dbReference type="AlphaFoldDB" id="A0A4T0WV49"/>